<dbReference type="GO" id="GO:0000160">
    <property type="term" value="P:phosphorelay signal transduction system"/>
    <property type="evidence" value="ECO:0007669"/>
    <property type="project" value="InterPro"/>
</dbReference>
<dbReference type="Pfam" id="PF01584">
    <property type="entry name" value="CheW"/>
    <property type="match status" value="1"/>
</dbReference>
<dbReference type="Gene3D" id="3.40.50.2300">
    <property type="match status" value="1"/>
</dbReference>
<reference evidence="6 7" key="1">
    <citation type="submission" date="2020-01" db="EMBL/GenBank/DDBJ databases">
        <title>Genome analysis of Anaerocolumna sp. CBA3638.</title>
        <authorList>
            <person name="Kim J."/>
            <person name="Roh S.W."/>
        </authorList>
    </citation>
    <scope>NUCLEOTIDE SEQUENCE [LARGE SCALE GENOMIC DNA]</scope>
    <source>
        <strain evidence="6 7">CBA3638</strain>
    </source>
</reference>
<feature type="domain" description="Response regulatory" evidence="4">
    <location>
        <begin position="179"/>
        <end position="301"/>
    </location>
</feature>
<dbReference type="Gene3D" id="2.40.50.180">
    <property type="entry name" value="CheA-289, Domain 4"/>
    <property type="match status" value="1"/>
</dbReference>
<dbReference type="SUPFAM" id="SSF52172">
    <property type="entry name" value="CheY-like"/>
    <property type="match status" value="1"/>
</dbReference>
<dbReference type="GO" id="GO:0006935">
    <property type="term" value="P:chemotaxis"/>
    <property type="evidence" value="ECO:0007669"/>
    <property type="project" value="InterPro"/>
</dbReference>
<dbReference type="Pfam" id="PF00072">
    <property type="entry name" value="Response_reg"/>
    <property type="match status" value="1"/>
</dbReference>
<dbReference type="PROSITE" id="PS50110">
    <property type="entry name" value="RESPONSE_REGULATORY"/>
    <property type="match status" value="1"/>
</dbReference>
<dbReference type="InterPro" id="IPR001789">
    <property type="entry name" value="Sig_transdc_resp-reg_receiver"/>
</dbReference>
<dbReference type="InterPro" id="IPR002545">
    <property type="entry name" value="CheW-lke_dom"/>
</dbReference>
<evidence type="ECO:0000256" key="3">
    <source>
        <dbReference type="PROSITE-ProRule" id="PRU00169"/>
    </source>
</evidence>
<name>A0A6P1TQ38_9FIRM</name>
<evidence type="ECO:0000256" key="1">
    <source>
        <dbReference type="ARBA" id="ARBA00018672"/>
    </source>
</evidence>
<organism evidence="6 7">
    <name type="scientific">Anaerocolumna sedimenticola</name>
    <dbReference type="NCBI Taxonomy" id="2696063"/>
    <lineage>
        <taxon>Bacteria</taxon>
        <taxon>Bacillati</taxon>
        <taxon>Bacillota</taxon>
        <taxon>Clostridia</taxon>
        <taxon>Lachnospirales</taxon>
        <taxon>Lachnospiraceae</taxon>
        <taxon>Anaerocolumna</taxon>
    </lineage>
</organism>
<dbReference type="PANTHER" id="PTHR47233:SF3">
    <property type="entry name" value="CHEMOTAXIS PROTEIN CHEV"/>
    <property type="match status" value="1"/>
</dbReference>
<dbReference type="InterPro" id="IPR036061">
    <property type="entry name" value="CheW-like_dom_sf"/>
</dbReference>
<keyword evidence="3" id="KW-0597">Phosphoprotein</keyword>
<keyword evidence="7" id="KW-1185">Reference proteome</keyword>
<comment type="function">
    <text evidence="2">May play the central regulatory role in sporulation. It may be an element of the effector pathway responsible for the activation of sporulation genes in response to nutritional stress. Spo0A may act in concert with spo0H (a sigma factor) to control the expression of some genes that are critical to the sporulation process.</text>
</comment>
<sequence length="305" mass="34865">MNHRENKILLETGTNELEVLEFVIAGEYFGINVAKVRELIRYQTVHRIPHSQSSIEGIIRSRDELFTVVNLAKFLNYHDSDSPDQDILIITDFNKMSIAFHVHLVAGINRISWEMVEKPSSAIYGNSEGLVTGIAKLKDRIITLLDFEKIMYEIYPYSNIETGNIEFKEEFEDNNDGMRILIAEDSPMLNRMIIDALHEAGYHNIIKTSDGKEAWNYLQSIKDKPDYITCVITDIEMPQMDGHHLTKRIKEDNILSAIPVVIFSSLISDEMRIKGEKVGANAQLSKPEIGQLVQTINQIIRKESE</sequence>
<dbReference type="Gene3D" id="2.30.30.40">
    <property type="entry name" value="SH3 Domains"/>
    <property type="match status" value="1"/>
</dbReference>
<proteinExistence type="predicted"/>
<feature type="modified residue" description="4-aspartylphosphate" evidence="3">
    <location>
        <position position="234"/>
    </location>
</feature>
<protein>
    <recommendedName>
        <fullName evidence="1">Stage 0 sporulation protein A homolog</fullName>
    </recommendedName>
</protein>
<dbReference type="PANTHER" id="PTHR47233">
    <property type="entry name" value="CHEMOTAXIS PROTEIN CHEV"/>
    <property type="match status" value="1"/>
</dbReference>
<evidence type="ECO:0000256" key="2">
    <source>
        <dbReference type="ARBA" id="ARBA00024867"/>
    </source>
</evidence>
<feature type="domain" description="CheW-like" evidence="5">
    <location>
        <begin position="16"/>
        <end position="156"/>
    </location>
</feature>
<accession>A0A6P1TQ38</accession>
<dbReference type="KEGG" id="anr:Ana3638_12635"/>
<dbReference type="EMBL" id="CP048000">
    <property type="protein sequence ID" value="QHQ61518.1"/>
    <property type="molecule type" value="Genomic_DNA"/>
</dbReference>
<dbReference type="PROSITE" id="PS50851">
    <property type="entry name" value="CHEW"/>
    <property type="match status" value="1"/>
</dbReference>
<evidence type="ECO:0000259" key="4">
    <source>
        <dbReference type="PROSITE" id="PS50110"/>
    </source>
</evidence>
<evidence type="ECO:0000313" key="6">
    <source>
        <dbReference type="EMBL" id="QHQ61518.1"/>
    </source>
</evidence>
<dbReference type="SMART" id="SM00448">
    <property type="entry name" value="REC"/>
    <property type="match status" value="1"/>
</dbReference>
<evidence type="ECO:0000313" key="7">
    <source>
        <dbReference type="Proteomes" id="UP000464314"/>
    </source>
</evidence>
<dbReference type="PIRSF" id="PIRSF002867">
    <property type="entry name" value="CheV"/>
    <property type="match status" value="1"/>
</dbReference>
<dbReference type="InterPro" id="IPR024181">
    <property type="entry name" value="Chemotax_regulator_CheV"/>
</dbReference>
<evidence type="ECO:0000259" key="5">
    <source>
        <dbReference type="PROSITE" id="PS50851"/>
    </source>
</evidence>
<dbReference type="AlphaFoldDB" id="A0A6P1TQ38"/>
<dbReference type="RefSeq" id="WP_161838343.1">
    <property type="nucleotide sequence ID" value="NZ_CP048000.1"/>
</dbReference>
<gene>
    <name evidence="6" type="ORF">Ana3638_12635</name>
</gene>
<dbReference type="SUPFAM" id="SSF50341">
    <property type="entry name" value="CheW-like"/>
    <property type="match status" value="1"/>
</dbReference>
<dbReference type="InterPro" id="IPR011006">
    <property type="entry name" value="CheY-like_superfamily"/>
</dbReference>
<dbReference type="Proteomes" id="UP000464314">
    <property type="component" value="Chromosome"/>
</dbReference>
<dbReference type="SMART" id="SM00260">
    <property type="entry name" value="CheW"/>
    <property type="match status" value="1"/>
</dbReference>